<keyword evidence="2" id="KW-1185">Reference proteome</keyword>
<reference evidence="1 2" key="1">
    <citation type="submission" date="2019-08" db="EMBL/GenBank/DDBJ databases">
        <title>Whole genome of Aphis craccivora.</title>
        <authorList>
            <person name="Voronova N.V."/>
            <person name="Shulinski R.S."/>
            <person name="Bandarenka Y.V."/>
            <person name="Zhorov D.G."/>
            <person name="Warner D."/>
        </authorList>
    </citation>
    <scope>NUCLEOTIDE SEQUENCE [LARGE SCALE GENOMIC DNA]</scope>
    <source>
        <strain evidence="1">180601</strain>
        <tissue evidence="1">Whole Body</tissue>
    </source>
</reference>
<dbReference type="Proteomes" id="UP000478052">
    <property type="component" value="Unassembled WGS sequence"/>
</dbReference>
<comment type="caution">
    <text evidence="1">The sequence shown here is derived from an EMBL/GenBank/DDBJ whole genome shotgun (WGS) entry which is preliminary data.</text>
</comment>
<gene>
    <name evidence="1" type="ORF">FWK35_00006284</name>
</gene>
<protein>
    <submittedName>
        <fullName evidence="1">Uncharacterized protein</fullName>
    </submittedName>
</protein>
<organism evidence="1 2">
    <name type="scientific">Aphis craccivora</name>
    <name type="common">Cowpea aphid</name>
    <dbReference type="NCBI Taxonomy" id="307492"/>
    <lineage>
        <taxon>Eukaryota</taxon>
        <taxon>Metazoa</taxon>
        <taxon>Ecdysozoa</taxon>
        <taxon>Arthropoda</taxon>
        <taxon>Hexapoda</taxon>
        <taxon>Insecta</taxon>
        <taxon>Pterygota</taxon>
        <taxon>Neoptera</taxon>
        <taxon>Paraneoptera</taxon>
        <taxon>Hemiptera</taxon>
        <taxon>Sternorrhyncha</taxon>
        <taxon>Aphidomorpha</taxon>
        <taxon>Aphidoidea</taxon>
        <taxon>Aphididae</taxon>
        <taxon>Aphidini</taxon>
        <taxon>Aphis</taxon>
        <taxon>Aphis</taxon>
    </lineage>
</organism>
<dbReference type="AlphaFoldDB" id="A0A6G0ZBA8"/>
<sequence>MMSVFFVSNMYNITCRNIASILNFVVGFRWQSEYP</sequence>
<dbReference type="EMBL" id="VUJU01000832">
    <property type="protein sequence ID" value="KAF0768126.1"/>
    <property type="molecule type" value="Genomic_DNA"/>
</dbReference>
<name>A0A6G0ZBA8_APHCR</name>
<accession>A0A6G0ZBA8</accession>
<evidence type="ECO:0000313" key="1">
    <source>
        <dbReference type="EMBL" id="KAF0768126.1"/>
    </source>
</evidence>
<evidence type="ECO:0000313" key="2">
    <source>
        <dbReference type="Proteomes" id="UP000478052"/>
    </source>
</evidence>
<proteinExistence type="predicted"/>